<organism evidence="4 5">
    <name type="scientific">Caviibacterium pharyngocola</name>
    <dbReference type="NCBI Taxonomy" id="28159"/>
    <lineage>
        <taxon>Bacteria</taxon>
        <taxon>Pseudomonadati</taxon>
        <taxon>Pseudomonadota</taxon>
        <taxon>Gammaproteobacteria</taxon>
        <taxon>Pasteurellales</taxon>
        <taxon>Pasteurellaceae</taxon>
        <taxon>Caviibacterium</taxon>
    </lineage>
</organism>
<dbReference type="EMBL" id="PHGZ01000003">
    <property type="protein sequence ID" value="PJG83987.1"/>
    <property type="molecule type" value="Genomic_DNA"/>
</dbReference>
<keyword evidence="2" id="KW-0812">Transmembrane</keyword>
<name>A0A2M8RYM0_9PAST</name>
<evidence type="ECO:0000313" key="4">
    <source>
        <dbReference type="EMBL" id="PJG83987.1"/>
    </source>
</evidence>
<sequence>MIIKEETFSSQTLNIVQVFLAVSVLVYSTIIGTAKYEVRAKELDSCGVKIKNLIREIRAHRAKTNDDALMNELDKYTEKYNELVESCENHNRADYIYAQLDLSDIYTITGLHRMALFCKFIFLYIFPYIIPCILILLEVFFLSDLLGITQIFVNYLK</sequence>
<keyword evidence="1" id="KW-0175">Coiled coil</keyword>
<feature type="coiled-coil region" evidence="1">
    <location>
        <begin position="66"/>
        <end position="93"/>
    </location>
</feature>
<evidence type="ECO:0000313" key="5">
    <source>
        <dbReference type="Proteomes" id="UP000230282"/>
    </source>
</evidence>
<evidence type="ECO:0000256" key="2">
    <source>
        <dbReference type="SAM" id="Phobius"/>
    </source>
</evidence>
<gene>
    <name evidence="4" type="ORF">CVP04_00575</name>
</gene>
<feature type="domain" description="SMODS and SLOG-associating 2TM effector" evidence="3">
    <location>
        <begin position="4"/>
        <end position="135"/>
    </location>
</feature>
<dbReference type="NCBIfam" id="NF033631">
    <property type="entry name" value="SLATT_5"/>
    <property type="match status" value="1"/>
</dbReference>
<evidence type="ECO:0000259" key="3">
    <source>
        <dbReference type="Pfam" id="PF18160"/>
    </source>
</evidence>
<dbReference type="Proteomes" id="UP000230282">
    <property type="component" value="Unassembled WGS sequence"/>
</dbReference>
<keyword evidence="5" id="KW-1185">Reference proteome</keyword>
<accession>A0A2M8RYM0</accession>
<proteinExistence type="predicted"/>
<feature type="transmembrane region" description="Helical" evidence="2">
    <location>
        <begin position="121"/>
        <end position="142"/>
    </location>
</feature>
<keyword evidence="2" id="KW-1133">Transmembrane helix</keyword>
<evidence type="ECO:0000256" key="1">
    <source>
        <dbReference type="SAM" id="Coils"/>
    </source>
</evidence>
<protein>
    <recommendedName>
        <fullName evidence="3">SMODS and SLOG-associating 2TM effector domain-containing protein</fullName>
    </recommendedName>
</protein>
<dbReference type="Pfam" id="PF18160">
    <property type="entry name" value="SLATT_5"/>
    <property type="match status" value="1"/>
</dbReference>
<keyword evidence="2" id="KW-0472">Membrane</keyword>
<dbReference type="InterPro" id="IPR041115">
    <property type="entry name" value="SLATT_5"/>
</dbReference>
<feature type="transmembrane region" description="Helical" evidence="2">
    <location>
        <begin position="15"/>
        <end position="34"/>
    </location>
</feature>
<reference evidence="4 5" key="1">
    <citation type="submission" date="2017-11" db="EMBL/GenBank/DDBJ databases">
        <title>Reclassification of Bisgaard taxon 5 as Caviibacterium pharyngocola gen. nov., sp. nov.</title>
        <authorList>
            <person name="Christensen H."/>
        </authorList>
    </citation>
    <scope>NUCLEOTIDE SEQUENCE [LARGE SCALE GENOMIC DNA]</scope>
    <source>
        <strain evidence="4 5">7_3</strain>
    </source>
</reference>
<dbReference type="AlphaFoldDB" id="A0A2M8RYM0"/>
<comment type="caution">
    <text evidence="4">The sequence shown here is derived from an EMBL/GenBank/DDBJ whole genome shotgun (WGS) entry which is preliminary data.</text>
</comment>